<feature type="compositionally biased region" description="Acidic residues" evidence="2">
    <location>
        <begin position="121"/>
        <end position="135"/>
    </location>
</feature>
<proteinExistence type="predicted"/>
<dbReference type="GeneID" id="91091291"/>
<reference evidence="3 4" key="1">
    <citation type="submission" date="2024-01" db="EMBL/GenBank/DDBJ databases">
        <title>Comparative genomics of Cryptococcus and Kwoniella reveals pathogenesis evolution and contrasting modes of karyotype evolution via chromosome fusion or intercentromeric recombination.</title>
        <authorList>
            <person name="Coelho M.A."/>
            <person name="David-Palma M."/>
            <person name="Shea T."/>
            <person name="Bowers K."/>
            <person name="McGinley-Smith S."/>
            <person name="Mohammad A.W."/>
            <person name="Gnirke A."/>
            <person name="Yurkov A.M."/>
            <person name="Nowrousian M."/>
            <person name="Sun S."/>
            <person name="Cuomo C.A."/>
            <person name="Heitman J."/>
        </authorList>
    </citation>
    <scope>NUCLEOTIDE SEQUENCE [LARGE SCALE GENOMIC DNA]</scope>
    <source>
        <strain evidence="3 4">CBS 6074</strain>
    </source>
</reference>
<dbReference type="AlphaFoldDB" id="A0AAX4JMX3"/>
<keyword evidence="4" id="KW-1185">Reference proteome</keyword>
<dbReference type="RefSeq" id="XP_066072516.1">
    <property type="nucleotide sequence ID" value="XM_066216419.1"/>
</dbReference>
<feature type="compositionally biased region" description="Polar residues" evidence="2">
    <location>
        <begin position="87"/>
        <end position="101"/>
    </location>
</feature>
<feature type="region of interest" description="Disordered" evidence="2">
    <location>
        <begin position="539"/>
        <end position="563"/>
    </location>
</feature>
<feature type="compositionally biased region" description="Pro residues" evidence="2">
    <location>
        <begin position="236"/>
        <end position="246"/>
    </location>
</feature>
<feature type="region of interest" description="Disordered" evidence="2">
    <location>
        <begin position="643"/>
        <end position="689"/>
    </location>
</feature>
<evidence type="ECO:0000313" key="3">
    <source>
        <dbReference type="EMBL" id="WWC85753.1"/>
    </source>
</evidence>
<name>A0AAX4JMX3_9TREE</name>
<feature type="region of interest" description="Disordered" evidence="2">
    <location>
        <begin position="344"/>
        <end position="372"/>
    </location>
</feature>
<dbReference type="Proteomes" id="UP001355207">
    <property type="component" value="Chromosome 1"/>
</dbReference>
<feature type="compositionally biased region" description="Acidic residues" evidence="2">
    <location>
        <begin position="753"/>
        <end position="765"/>
    </location>
</feature>
<feature type="region of interest" description="Disordered" evidence="2">
    <location>
        <begin position="809"/>
        <end position="830"/>
    </location>
</feature>
<feature type="coiled-coil region" evidence="1">
    <location>
        <begin position="615"/>
        <end position="642"/>
    </location>
</feature>
<organism evidence="3 4">
    <name type="scientific">Kwoniella dendrophila CBS 6074</name>
    <dbReference type="NCBI Taxonomy" id="1295534"/>
    <lineage>
        <taxon>Eukaryota</taxon>
        <taxon>Fungi</taxon>
        <taxon>Dikarya</taxon>
        <taxon>Basidiomycota</taxon>
        <taxon>Agaricomycotina</taxon>
        <taxon>Tremellomycetes</taxon>
        <taxon>Tremellales</taxon>
        <taxon>Cryptococcaceae</taxon>
        <taxon>Kwoniella</taxon>
    </lineage>
</organism>
<feature type="compositionally biased region" description="Basic and acidic residues" evidence="2">
    <location>
        <begin position="258"/>
        <end position="267"/>
    </location>
</feature>
<feature type="compositionally biased region" description="Acidic residues" evidence="2">
    <location>
        <begin position="660"/>
        <end position="677"/>
    </location>
</feature>
<keyword evidence="1" id="KW-0175">Coiled coil</keyword>
<feature type="compositionally biased region" description="Basic and acidic residues" evidence="2">
    <location>
        <begin position="344"/>
        <end position="353"/>
    </location>
</feature>
<accession>A0AAX4JMX3</accession>
<feature type="compositionally biased region" description="Low complexity" evidence="2">
    <location>
        <begin position="102"/>
        <end position="111"/>
    </location>
</feature>
<evidence type="ECO:0000256" key="1">
    <source>
        <dbReference type="SAM" id="Coils"/>
    </source>
</evidence>
<feature type="region of interest" description="Disordered" evidence="2">
    <location>
        <begin position="714"/>
        <end position="772"/>
    </location>
</feature>
<protein>
    <submittedName>
        <fullName evidence="3">Uncharacterized protein</fullName>
    </submittedName>
</protein>
<feature type="region of interest" description="Disordered" evidence="2">
    <location>
        <begin position="1"/>
        <end position="290"/>
    </location>
</feature>
<sequence>MSASPAPVLDQFSDTIIDPSIQSTSTGTLPSKSTSGVNGKSSELHTGDVSQARTFDKQAISRQPPLTPAQPKSTSTSSPAINAIAGPSSTTSAISAKVNQAPSSSKPSPTGSKHKPIIIEEREEGEISEDDDEIIAIDPVPKGLPTSKRPQSPIRTTPNRPVSPQPPRPLSQRVSPAHPIPSRHVQPPSGPAAMNNSRLTKNQRKKQEKRARLSLMAQKQQSVQNRQPPSQHQRHQPPPSPLPPIPINSASPAQGKGKGKEREKETEKEEEAEVSLELNDSVGPAAADLSAEEAEQYIDIIRNLITEGVSPDTLVQRGATPEYVMKVCQEIVEGTKKRKALWLETREQPRADSEAPSIAPPPGEAENKSPSPEIEVTVNQNVMSEMDRINSNDSDAIIPVERMTVPFSQHPQTINSTTTQSIHKATQPVKIESYKPGQSSASSILPPTAPRSHLSPMPIIPTSSVAFTSTNSISNLSTTASEISNQHRGKKQWDGGLSAGSDILLDYNSDDVVVTQIPDPPLSAKIGSVNPFAILDTTPLTPSFSPPPPEPIAPPPPAPPPEQTLQATLLETRRKAMESMRRRRAAVPKPITTVPVSTAETVETTVTTVSTPSVDEEAAEIQRSIEEQMADLEKEVLEAAAVAQGPPTDPPAAEVGNGEQAEEEQDQMDLDEPEEGEIMPSEIPTSTPEPLIPPFIGSASLPVRPPRGVKRLHAEDLNENKATSLPSRTLPPAKRRPFGATQRVQRLILHLDDDSDSDSSVEDDNQPIMDLDFTSNSNEVDIIERQRMLEEKESSIRKLKEQIAAKMAARKRKAEDTNGSGSGGGTPMEKTVSLGTAEVIRNVLQPDDKQNVGEATIPADVQQLTKELVQAEAEVEAMDVDLAPSVPWPSDAVEVNVIEDPETGRSY</sequence>
<feature type="coiled-coil region" evidence="1">
    <location>
        <begin position="782"/>
        <end position="809"/>
    </location>
</feature>
<feature type="compositionally biased region" description="Polar residues" evidence="2">
    <location>
        <begin position="148"/>
        <end position="157"/>
    </location>
</feature>
<feature type="compositionally biased region" description="Polar residues" evidence="2">
    <location>
        <begin position="70"/>
        <end position="80"/>
    </location>
</feature>
<gene>
    <name evidence="3" type="ORF">L201_000619</name>
</gene>
<dbReference type="EMBL" id="CP144098">
    <property type="protein sequence ID" value="WWC85753.1"/>
    <property type="molecule type" value="Genomic_DNA"/>
</dbReference>
<evidence type="ECO:0000256" key="2">
    <source>
        <dbReference type="SAM" id="MobiDB-lite"/>
    </source>
</evidence>
<evidence type="ECO:0000313" key="4">
    <source>
        <dbReference type="Proteomes" id="UP001355207"/>
    </source>
</evidence>
<feature type="compositionally biased region" description="Polar residues" evidence="2">
    <location>
        <begin position="20"/>
        <end position="41"/>
    </location>
</feature>
<feature type="compositionally biased region" description="Pro residues" evidence="2">
    <location>
        <begin position="544"/>
        <end position="562"/>
    </location>
</feature>